<keyword evidence="1" id="KW-1133">Transmembrane helix</keyword>
<dbReference type="RefSeq" id="WP_249454762.1">
    <property type="nucleotide sequence ID" value="NZ_CP097253.1"/>
</dbReference>
<organism evidence="2 3">
    <name type="scientific">Sphingomonas glaciei</name>
    <dbReference type="NCBI Taxonomy" id="2938948"/>
    <lineage>
        <taxon>Bacteria</taxon>
        <taxon>Pseudomonadati</taxon>
        <taxon>Pseudomonadota</taxon>
        <taxon>Alphaproteobacteria</taxon>
        <taxon>Sphingomonadales</taxon>
        <taxon>Sphingomonadaceae</taxon>
        <taxon>Sphingomonas</taxon>
    </lineage>
</organism>
<evidence type="ECO:0000256" key="1">
    <source>
        <dbReference type="SAM" id="Phobius"/>
    </source>
</evidence>
<keyword evidence="3" id="KW-1185">Reference proteome</keyword>
<sequence length="99" mass="11399">MDDPWFTYYRGRGRMQITPRNAKGWAALVAFVGVVTGPALLVSPHLDRNPWLFVPFFSGVALLTFVFIRLAIAKSERVDLDMSAKDLEEFRAWKRRGKR</sequence>
<name>A0ABY5MRS1_9SPHN</name>
<feature type="transmembrane region" description="Helical" evidence="1">
    <location>
        <begin position="24"/>
        <end position="46"/>
    </location>
</feature>
<dbReference type="Proteomes" id="UP000831921">
    <property type="component" value="Chromosome"/>
</dbReference>
<dbReference type="EMBL" id="CP097253">
    <property type="protein sequence ID" value="UUR07194.1"/>
    <property type="molecule type" value="Genomic_DNA"/>
</dbReference>
<keyword evidence="1" id="KW-0812">Transmembrane</keyword>
<gene>
    <name evidence="2" type="ORF">M1K48_09580</name>
</gene>
<keyword evidence="1" id="KW-0472">Membrane</keyword>
<evidence type="ECO:0000313" key="2">
    <source>
        <dbReference type="EMBL" id="UUR07194.1"/>
    </source>
</evidence>
<protein>
    <submittedName>
        <fullName evidence="2">Uncharacterized protein</fullName>
    </submittedName>
</protein>
<evidence type="ECO:0000313" key="3">
    <source>
        <dbReference type="Proteomes" id="UP000831921"/>
    </source>
</evidence>
<reference evidence="2 3" key="1">
    <citation type="submission" date="2022-05" db="EMBL/GenBank/DDBJ databases">
        <title>S8-45 Sphingomonas ultraviolaceadurans.</title>
        <authorList>
            <person name="Liu Y."/>
        </authorList>
    </citation>
    <scope>NUCLEOTIDE SEQUENCE [LARGE SCALE GENOMIC DNA]</scope>
    <source>
        <strain evidence="2 3">S8-45</strain>
    </source>
</reference>
<proteinExistence type="predicted"/>
<feature type="transmembrane region" description="Helical" evidence="1">
    <location>
        <begin position="52"/>
        <end position="72"/>
    </location>
</feature>
<accession>A0ABY5MRS1</accession>